<dbReference type="Pfam" id="PF18598">
    <property type="entry name" value="TetR_C_36"/>
    <property type="match status" value="1"/>
</dbReference>
<dbReference type="Proteomes" id="UP000028058">
    <property type="component" value="Unassembled WGS sequence"/>
</dbReference>
<gene>
    <name evidence="2" type="ORF">SFRA_012385</name>
</gene>
<comment type="caution">
    <text evidence="2">The sequence shown here is derived from an EMBL/GenBank/DDBJ whole genome shotgun (WGS) entry which is preliminary data.</text>
</comment>
<dbReference type="InterPro" id="IPR041485">
    <property type="entry name" value="TetR_C_36"/>
</dbReference>
<dbReference type="AlphaFoldDB" id="A0A3R7ESZ3"/>
<evidence type="ECO:0000313" key="2">
    <source>
        <dbReference type="EMBL" id="RKM95836.1"/>
    </source>
</evidence>
<accession>A0A3R7ESZ3</accession>
<dbReference type="Gene3D" id="1.10.357.10">
    <property type="entry name" value="Tetracycline Repressor, domain 2"/>
    <property type="match status" value="1"/>
</dbReference>
<feature type="domain" description="QsdR TetR regulatory C-terminal" evidence="1">
    <location>
        <begin position="80"/>
        <end position="190"/>
    </location>
</feature>
<dbReference type="EMBL" id="JNAD02000005">
    <property type="protein sequence ID" value="RKM95836.1"/>
    <property type="molecule type" value="Genomic_DNA"/>
</dbReference>
<dbReference type="OrthoDB" id="158903at2"/>
<dbReference type="RefSeq" id="WP_043462889.1">
    <property type="nucleotide sequence ID" value="NZ_CP134822.1"/>
</dbReference>
<dbReference type="SUPFAM" id="SSF46689">
    <property type="entry name" value="Homeodomain-like"/>
    <property type="match status" value="1"/>
</dbReference>
<protein>
    <submittedName>
        <fullName evidence="2">TetR/AcrR family transcriptional regulator</fullName>
    </submittedName>
</protein>
<organism evidence="2 3">
    <name type="scientific">Streptomyces xinghaiensis</name>
    <dbReference type="NCBI Taxonomy" id="1038928"/>
    <lineage>
        <taxon>Bacteria</taxon>
        <taxon>Bacillati</taxon>
        <taxon>Actinomycetota</taxon>
        <taxon>Actinomycetes</taxon>
        <taxon>Kitasatosporales</taxon>
        <taxon>Streptomycetaceae</taxon>
        <taxon>Streptomyces</taxon>
    </lineage>
</organism>
<sequence>MPQPPPGRRRVVSRSEVVRGACRYFLRHGALDMDALAPALAVSRATLYRVAGSRDALLGDVLWQLADDLLTRARRRRTSAGVDGVLEVTRHFTDGLLGAAPFQHFLRTDPETATRLLTSGVVHRRAVRAQRAILLEAGGVSPPGSPADLAELDELAYLYVRVVESALYSELLSSRPPDFARAERAARAVLLHGR</sequence>
<evidence type="ECO:0000313" key="3">
    <source>
        <dbReference type="Proteomes" id="UP000028058"/>
    </source>
</evidence>
<reference evidence="2 3" key="1">
    <citation type="journal article" date="2014" name="Genome Announc.">
        <title>Draft Genome Sequence of Streptomyces fradiae ATCC 19609, a Strain Highly Sensitive to Antibiotics.</title>
        <authorList>
            <person name="Bekker O.B."/>
            <person name="Klimina K.M."/>
            <person name="Vatlin A.A."/>
            <person name="Zakharevich N.V."/>
            <person name="Kasianov A.S."/>
            <person name="Danilenko V.N."/>
        </authorList>
    </citation>
    <scope>NUCLEOTIDE SEQUENCE [LARGE SCALE GENOMIC DNA]</scope>
    <source>
        <strain evidence="2 3">ATCC 19609</strain>
    </source>
</reference>
<proteinExistence type="predicted"/>
<keyword evidence="3" id="KW-1185">Reference proteome</keyword>
<dbReference type="InterPro" id="IPR009057">
    <property type="entry name" value="Homeodomain-like_sf"/>
</dbReference>
<name>A0A3R7ESZ3_9ACTN</name>
<evidence type="ECO:0000259" key="1">
    <source>
        <dbReference type="Pfam" id="PF18598"/>
    </source>
</evidence>